<gene>
    <name evidence="3" type="ORF">Phi4113_024</name>
</gene>
<evidence type="ECO:0000256" key="1">
    <source>
        <dbReference type="SAM" id="Coils"/>
    </source>
</evidence>
<organism evidence="3 4">
    <name type="scientific">Cellulophaga phage phi4:1_13</name>
    <dbReference type="NCBI Taxonomy" id="1747284"/>
    <lineage>
        <taxon>Viruses</taxon>
        <taxon>Duplodnaviria</taxon>
        <taxon>Heunggongvirae</taxon>
        <taxon>Uroviricota</taxon>
        <taxon>Caudoviricetes</taxon>
        <taxon>Lightbulbvirus</taxon>
        <taxon>Lightbulbvirus Cba41</taxon>
    </lineage>
</organism>
<keyword evidence="2" id="KW-1133">Transmembrane helix</keyword>
<protein>
    <submittedName>
        <fullName evidence="3">Structural protein</fullName>
    </submittedName>
</protein>
<reference evidence="3 4" key="1">
    <citation type="submission" date="2015-10" db="EMBL/GenBank/DDBJ databases">
        <title>Large-scale maps of variable infection efficiencies in aquatic Bacteriodetes phage-host model systems.</title>
        <authorList>
            <person name="Holmfeldt K."/>
            <person name="Solonenko N."/>
            <person name="Howard-Varona C."/>
            <person name="Moreno M."/>
            <person name="Malmstrom R.R."/>
            <person name="Blow M.J."/>
            <person name="Sullivan M.B."/>
        </authorList>
    </citation>
    <scope>NUCLEOTIDE SEQUENCE [LARGE SCALE GENOMIC DNA]</scope>
</reference>
<evidence type="ECO:0000313" key="3">
    <source>
        <dbReference type="EMBL" id="ALO80033.1"/>
    </source>
</evidence>
<name>A0A0S2MVT4_9CAUD</name>
<evidence type="ECO:0000313" key="4">
    <source>
        <dbReference type="Proteomes" id="UP000229115"/>
    </source>
</evidence>
<feature type="coiled-coil region" evidence="1">
    <location>
        <begin position="33"/>
        <end position="60"/>
    </location>
</feature>
<feature type="transmembrane region" description="Helical" evidence="2">
    <location>
        <begin position="6"/>
        <end position="22"/>
    </location>
</feature>
<proteinExistence type="predicted"/>
<dbReference type="EMBL" id="KT962245">
    <property type="protein sequence ID" value="ALO80033.1"/>
    <property type="molecule type" value="Genomic_RNA"/>
</dbReference>
<keyword evidence="1" id="KW-0175">Coiled coil</keyword>
<keyword evidence="2" id="KW-0812">Transmembrane</keyword>
<evidence type="ECO:0000256" key="2">
    <source>
        <dbReference type="SAM" id="Phobius"/>
    </source>
</evidence>
<keyword evidence="2" id="KW-0472">Membrane</keyword>
<accession>A0A0S2MVT4</accession>
<sequence>MSEILIPLVVGVGAFVAGIFVYRNNVKDFGPIADKIDGKYDTIESEVKELKTKLDAILEKIK</sequence>
<dbReference type="Proteomes" id="UP000229115">
    <property type="component" value="Segment"/>
</dbReference>